<dbReference type="SMART" id="SM00268">
    <property type="entry name" value="ACTIN"/>
    <property type="match status" value="1"/>
</dbReference>
<accession>A0A2C6LA95</accession>
<dbReference type="GeneID" id="94425624"/>
<evidence type="ECO:0000256" key="1">
    <source>
        <dbReference type="ARBA" id="ARBA00049360"/>
    </source>
</evidence>
<evidence type="ECO:0000256" key="3">
    <source>
        <dbReference type="SAM" id="MobiDB-lite"/>
    </source>
</evidence>
<protein>
    <submittedName>
        <fullName evidence="4">Actin-like family protein</fullName>
    </submittedName>
</protein>
<dbReference type="EMBL" id="MIGC01000926">
    <property type="protein sequence ID" value="PHJ23936.1"/>
    <property type="molecule type" value="Genomic_DNA"/>
</dbReference>
<dbReference type="RefSeq" id="XP_067925610.1">
    <property type="nucleotide sequence ID" value="XM_068062413.1"/>
</dbReference>
<gene>
    <name evidence="4" type="ORF">CSUI_002211</name>
</gene>
<dbReference type="OrthoDB" id="6220758at2759"/>
<dbReference type="InterPro" id="IPR043129">
    <property type="entry name" value="ATPase_NBD"/>
</dbReference>
<sequence>MEPAGTDADADRGRTGGIEATLSPRRGIAASRRSGAHFSVDEDCQTGEGTSQPSWISRRLSHLGEEEVERRGDNTDALVVVLETGTSELRMGFAGDSEPRVRLPAFIARVETEEASDQSRDLYLSKTAVGAEAFRAAAEGTATKVVRAYGAHPHHPLAASKESYDNLFALWNAALNQLLRANGRSFSLQEGKLLALLATVPVVCDQRLASCLLRWAFRTRGDVFGAVKLVADARMAAYHHILLHPDALSPEKGVLVVDVGEVAVRAVPVCGNALTPWRHGLRQTDTAGALLTELLLLHQPRRGEENRGRKRGLDWADATEYKKQCFFVSLNPSLDLQLHRKHRQMHPPFLSQDGVLLQPSSDAFLIPEVLFTPQLLRNANLSAIVNSMTQPSLSHLVLEAFASATVCERAPWLSRICLVGGTARIPNFQHRLREELQSAWQSSNPSAYMQRKETVNNRRCEMPGLATANCSIRVIVSDDPQLAVFRGASDFGRVAVLDESAWVTAEQYAEASSVSCLEKWALHQANFG</sequence>
<dbReference type="AlphaFoldDB" id="A0A2C6LA95"/>
<dbReference type="Proteomes" id="UP000221165">
    <property type="component" value="Unassembled WGS sequence"/>
</dbReference>
<keyword evidence="5" id="KW-1185">Reference proteome</keyword>
<dbReference type="Gene3D" id="3.90.640.10">
    <property type="entry name" value="Actin, Chain A, domain 4"/>
    <property type="match status" value="1"/>
</dbReference>
<evidence type="ECO:0000313" key="5">
    <source>
        <dbReference type="Proteomes" id="UP000221165"/>
    </source>
</evidence>
<name>A0A2C6LA95_9APIC</name>
<organism evidence="4 5">
    <name type="scientific">Cystoisospora suis</name>
    <dbReference type="NCBI Taxonomy" id="483139"/>
    <lineage>
        <taxon>Eukaryota</taxon>
        <taxon>Sar</taxon>
        <taxon>Alveolata</taxon>
        <taxon>Apicomplexa</taxon>
        <taxon>Conoidasida</taxon>
        <taxon>Coccidia</taxon>
        <taxon>Eucoccidiorida</taxon>
        <taxon>Eimeriorina</taxon>
        <taxon>Sarcocystidae</taxon>
        <taxon>Cystoisospora</taxon>
    </lineage>
</organism>
<comment type="similarity">
    <text evidence="2">Belongs to the actin family.</text>
</comment>
<dbReference type="InterPro" id="IPR004000">
    <property type="entry name" value="Actin"/>
</dbReference>
<comment type="caution">
    <text evidence="4">The sequence shown here is derived from an EMBL/GenBank/DDBJ whole genome shotgun (WGS) entry which is preliminary data.</text>
</comment>
<comment type="catalytic activity">
    <reaction evidence="1">
        <text>ATP + H2O = ADP + phosphate + H(+)</text>
        <dbReference type="Rhea" id="RHEA:13065"/>
        <dbReference type="ChEBI" id="CHEBI:15377"/>
        <dbReference type="ChEBI" id="CHEBI:15378"/>
        <dbReference type="ChEBI" id="CHEBI:30616"/>
        <dbReference type="ChEBI" id="CHEBI:43474"/>
        <dbReference type="ChEBI" id="CHEBI:456216"/>
    </reaction>
</comment>
<dbReference type="PANTHER" id="PTHR11937">
    <property type="entry name" value="ACTIN"/>
    <property type="match status" value="1"/>
</dbReference>
<dbReference type="Pfam" id="PF00022">
    <property type="entry name" value="Actin"/>
    <property type="match status" value="2"/>
</dbReference>
<reference evidence="4 5" key="1">
    <citation type="journal article" date="2017" name="Int. J. Parasitol.">
        <title>The genome of the protozoan parasite Cystoisospora suis and a reverse vaccinology approach to identify vaccine candidates.</title>
        <authorList>
            <person name="Palmieri N."/>
            <person name="Shrestha A."/>
            <person name="Ruttkowski B."/>
            <person name="Beck T."/>
            <person name="Vogl C."/>
            <person name="Tomley F."/>
            <person name="Blake D.P."/>
            <person name="Joachim A."/>
        </authorList>
    </citation>
    <scope>NUCLEOTIDE SEQUENCE [LARGE SCALE GENOMIC DNA]</scope>
    <source>
        <strain evidence="4 5">Wien I</strain>
    </source>
</reference>
<evidence type="ECO:0000313" key="4">
    <source>
        <dbReference type="EMBL" id="PHJ23936.1"/>
    </source>
</evidence>
<evidence type="ECO:0000256" key="2">
    <source>
        <dbReference type="RuleBase" id="RU000487"/>
    </source>
</evidence>
<dbReference type="Gene3D" id="3.30.420.40">
    <property type="match status" value="2"/>
</dbReference>
<dbReference type="SUPFAM" id="SSF53067">
    <property type="entry name" value="Actin-like ATPase domain"/>
    <property type="match status" value="2"/>
</dbReference>
<dbReference type="VEuPathDB" id="ToxoDB:CSUI_002211"/>
<feature type="region of interest" description="Disordered" evidence="3">
    <location>
        <begin position="1"/>
        <end position="53"/>
    </location>
</feature>
<proteinExistence type="inferred from homology"/>